<proteinExistence type="predicted"/>
<dbReference type="EMBL" id="KZ303497">
    <property type="protein sequence ID" value="PIA16781.1"/>
    <property type="molecule type" value="Genomic_DNA"/>
</dbReference>
<keyword evidence="3" id="KW-1185">Reference proteome</keyword>
<dbReference type="OrthoDB" id="5541425at2759"/>
<accession>A0A2G5BCQ2</accession>
<dbReference type="AlphaFoldDB" id="A0A2G5BCQ2"/>
<dbReference type="Proteomes" id="UP000242474">
    <property type="component" value="Unassembled WGS sequence"/>
</dbReference>
<protein>
    <submittedName>
        <fullName evidence="2">Uncharacterized protein</fullName>
    </submittedName>
</protein>
<sequence length="319" mass="35092">MNIDLLGDDSNDNVEHQNILRPTIRRQQSNTSAIVTQFAQLNLTSSANTSDTVSTAAVNCNNNVDEEDDFGEFLQSEAVDDKCKLSEKHQMSVTSGIISEHVDGDEILPFSLPQPPPPASSSRPSFDVRTQSGGKIRSRRGTIVDENTLLNGQPLKDTMANQLQNWISGSENIPSSNSSMDYNESMIDIPSVWESAEGLMGGNNPSTHITEIATRLCNTIPSGSQHEQTNESLSSISIPLADSIEKSIDHLLSQKSPETFYQLLSESNITQQSYNLIWPLYSNTNSTDEETDLTNAYLRLTKIIESSTENESSTRSQSE</sequence>
<evidence type="ECO:0000313" key="2">
    <source>
        <dbReference type="EMBL" id="PIA16781.1"/>
    </source>
</evidence>
<gene>
    <name evidence="2" type="ORF">COEREDRAFT_97096</name>
</gene>
<organism evidence="2 3">
    <name type="scientific">Coemansia reversa (strain ATCC 12441 / NRRL 1564)</name>
    <dbReference type="NCBI Taxonomy" id="763665"/>
    <lineage>
        <taxon>Eukaryota</taxon>
        <taxon>Fungi</taxon>
        <taxon>Fungi incertae sedis</taxon>
        <taxon>Zoopagomycota</taxon>
        <taxon>Kickxellomycotina</taxon>
        <taxon>Kickxellomycetes</taxon>
        <taxon>Kickxellales</taxon>
        <taxon>Kickxellaceae</taxon>
        <taxon>Coemansia</taxon>
    </lineage>
</organism>
<evidence type="ECO:0000313" key="3">
    <source>
        <dbReference type="Proteomes" id="UP000242474"/>
    </source>
</evidence>
<name>A0A2G5BCQ2_COERN</name>
<reference evidence="2 3" key="1">
    <citation type="journal article" date="2015" name="Genome Biol. Evol.">
        <title>Phylogenomic analyses indicate that early fungi evolved digesting cell walls of algal ancestors of land plants.</title>
        <authorList>
            <person name="Chang Y."/>
            <person name="Wang S."/>
            <person name="Sekimoto S."/>
            <person name="Aerts A.L."/>
            <person name="Choi C."/>
            <person name="Clum A."/>
            <person name="LaButti K.M."/>
            <person name="Lindquist E.A."/>
            <person name="Yee Ngan C."/>
            <person name="Ohm R.A."/>
            <person name="Salamov A.A."/>
            <person name="Grigoriev I.V."/>
            <person name="Spatafora J.W."/>
            <person name="Berbee M.L."/>
        </authorList>
    </citation>
    <scope>NUCLEOTIDE SEQUENCE [LARGE SCALE GENOMIC DNA]</scope>
    <source>
        <strain evidence="2 3">NRRL 1564</strain>
    </source>
</reference>
<evidence type="ECO:0000256" key="1">
    <source>
        <dbReference type="SAM" id="MobiDB-lite"/>
    </source>
</evidence>
<feature type="region of interest" description="Disordered" evidence="1">
    <location>
        <begin position="112"/>
        <end position="136"/>
    </location>
</feature>